<organism evidence="7 8">
    <name type="scientific">Candidatus Portnoybacteria bacterium CG06_land_8_20_14_3_00_39_12</name>
    <dbReference type="NCBI Taxonomy" id="1974809"/>
    <lineage>
        <taxon>Bacteria</taxon>
        <taxon>Candidatus Portnoyibacteriota</taxon>
    </lineage>
</organism>
<evidence type="ECO:0000256" key="1">
    <source>
        <dbReference type="ARBA" id="ARBA00022729"/>
    </source>
</evidence>
<keyword evidence="1" id="KW-0732">Signal</keyword>
<keyword evidence="4" id="KW-1133">Transmembrane helix</keyword>
<evidence type="ECO:0000256" key="2">
    <source>
        <dbReference type="ARBA" id="ARBA00022801"/>
    </source>
</evidence>
<sequence>MEILGVNSKKAESKGAEAGLKSSFSDRFLKRVLFSLLFIGHYLKGRVVLTSKFLLSSKWGLLVLLFIFITFFSFFETGLNQQSLLAKAINYQKMSFSLNQNIHLISLNNQKEPSFHIASLAREDEAQEESGAFSLTTEGILMVPEKEIDPSQPLTRTETEIYNVQSGDTLYLIADKFGLAIDSLLWENNLTLRSIIKPGQALKILPVDGLTHQVRKGETLGAVAKKYKSTVDDIIEFNNLADASDIFVGDELILPHGRKPYVPSPPVVKPKKTAKSYAYSRPTGDNCHTFVRGQCTWYVASRRCIPWTGHAKTWLANARKMGFQTGNTPAKGAIISLRETGWAARRYGHVGYVESFNETAVTFSEMNFKGPWIKTTRTFDLDDSKIIGYIY</sequence>
<feature type="domain" description="LysM" evidence="6">
    <location>
        <begin position="160"/>
        <end position="204"/>
    </location>
</feature>
<evidence type="ECO:0008006" key="9">
    <source>
        <dbReference type="Google" id="ProtNLM"/>
    </source>
</evidence>
<dbReference type="GO" id="GO:0071555">
    <property type="term" value="P:cell wall organization"/>
    <property type="evidence" value="ECO:0007669"/>
    <property type="project" value="UniProtKB-KW"/>
</dbReference>
<keyword evidence="4" id="KW-0812">Transmembrane</keyword>
<feature type="domain" description="Peptidase C51" evidence="5">
    <location>
        <begin position="270"/>
        <end position="391"/>
    </location>
</feature>
<dbReference type="Pfam" id="PF05257">
    <property type="entry name" value="CHAP"/>
    <property type="match status" value="1"/>
</dbReference>
<dbReference type="Pfam" id="PF01476">
    <property type="entry name" value="LysM"/>
    <property type="match status" value="2"/>
</dbReference>
<evidence type="ECO:0000256" key="3">
    <source>
        <dbReference type="ARBA" id="ARBA00023316"/>
    </source>
</evidence>
<keyword evidence="3" id="KW-0961">Cell wall biogenesis/degradation</keyword>
<evidence type="ECO:0000313" key="8">
    <source>
        <dbReference type="Proteomes" id="UP000228775"/>
    </source>
</evidence>
<keyword evidence="4" id="KW-0472">Membrane</keyword>
<dbReference type="PROSITE" id="PS50911">
    <property type="entry name" value="CHAP"/>
    <property type="match status" value="1"/>
</dbReference>
<evidence type="ECO:0000259" key="5">
    <source>
        <dbReference type="PROSITE" id="PS50911"/>
    </source>
</evidence>
<comment type="caution">
    <text evidence="7">The sequence shown here is derived from an EMBL/GenBank/DDBJ whole genome shotgun (WGS) entry which is preliminary data.</text>
</comment>
<evidence type="ECO:0000256" key="4">
    <source>
        <dbReference type="SAM" id="Phobius"/>
    </source>
</evidence>
<evidence type="ECO:0000259" key="6">
    <source>
        <dbReference type="PROSITE" id="PS51782"/>
    </source>
</evidence>
<accession>A0A2M7AWT1</accession>
<protein>
    <recommendedName>
        <fullName evidence="9">LysM peptidoglycan-binding domain-containing protein</fullName>
    </recommendedName>
</protein>
<dbReference type="Gene3D" id="3.90.1720.10">
    <property type="entry name" value="endopeptidase domain like (from Nostoc punctiforme)"/>
    <property type="match status" value="1"/>
</dbReference>
<dbReference type="PANTHER" id="PTHR33734">
    <property type="entry name" value="LYSM DOMAIN-CONTAINING GPI-ANCHORED PROTEIN 2"/>
    <property type="match status" value="1"/>
</dbReference>
<dbReference type="InterPro" id="IPR036779">
    <property type="entry name" value="LysM_dom_sf"/>
</dbReference>
<name>A0A2M7AWT1_9BACT</name>
<dbReference type="InterPro" id="IPR018392">
    <property type="entry name" value="LysM"/>
</dbReference>
<dbReference type="EMBL" id="PEVY01000064">
    <property type="protein sequence ID" value="PIU75013.1"/>
    <property type="molecule type" value="Genomic_DNA"/>
</dbReference>
<dbReference type="PANTHER" id="PTHR33734:SF22">
    <property type="entry name" value="MEMBRANE-BOUND LYTIC MUREIN TRANSGLYCOSYLASE D"/>
    <property type="match status" value="1"/>
</dbReference>
<reference evidence="8" key="1">
    <citation type="submission" date="2017-09" db="EMBL/GenBank/DDBJ databases">
        <title>Depth-based differentiation of microbial function through sediment-hosted aquifers and enrichment of novel symbionts in the deep terrestrial subsurface.</title>
        <authorList>
            <person name="Probst A.J."/>
            <person name="Ladd B."/>
            <person name="Jarett J.K."/>
            <person name="Geller-Mcgrath D.E."/>
            <person name="Sieber C.M.K."/>
            <person name="Emerson J.B."/>
            <person name="Anantharaman K."/>
            <person name="Thomas B.C."/>
            <person name="Malmstrom R."/>
            <person name="Stieglmeier M."/>
            <person name="Klingl A."/>
            <person name="Woyke T."/>
            <person name="Ryan C.M."/>
            <person name="Banfield J.F."/>
        </authorList>
    </citation>
    <scope>NUCLEOTIDE SEQUENCE [LARGE SCALE GENOMIC DNA]</scope>
</reference>
<keyword evidence="2" id="KW-0378">Hydrolase</keyword>
<dbReference type="SUPFAM" id="SSF54106">
    <property type="entry name" value="LysM domain"/>
    <property type="match status" value="2"/>
</dbReference>
<dbReference type="CDD" id="cd00118">
    <property type="entry name" value="LysM"/>
    <property type="match status" value="2"/>
</dbReference>
<evidence type="ECO:0000313" key="7">
    <source>
        <dbReference type="EMBL" id="PIU75013.1"/>
    </source>
</evidence>
<dbReference type="Proteomes" id="UP000228775">
    <property type="component" value="Unassembled WGS sequence"/>
</dbReference>
<proteinExistence type="predicted"/>
<dbReference type="Gene3D" id="3.10.350.10">
    <property type="entry name" value="LysM domain"/>
    <property type="match status" value="2"/>
</dbReference>
<gene>
    <name evidence="7" type="ORF">COS76_03035</name>
</gene>
<feature type="transmembrane region" description="Helical" evidence="4">
    <location>
        <begin position="59"/>
        <end position="75"/>
    </location>
</feature>
<dbReference type="InterPro" id="IPR038765">
    <property type="entry name" value="Papain-like_cys_pep_sf"/>
</dbReference>
<feature type="domain" description="LysM" evidence="6">
    <location>
        <begin position="210"/>
        <end position="254"/>
    </location>
</feature>
<dbReference type="PROSITE" id="PS51782">
    <property type="entry name" value="LYSM"/>
    <property type="match status" value="2"/>
</dbReference>
<dbReference type="SUPFAM" id="SSF54001">
    <property type="entry name" value="Cysteine proteinases"/>
    <property type="match status" value="1"/>
</dbReference>
<dbReference type="GO" id="GO:0016787">
    <property type="term" value="F:hydrolase activity"/>
    <property type="evidence" value="ECO:0007669"/>
    <property type="project" value="UniProtKB-KW"/>
</dbReference>
<dbReference type="AlphaFoldDB" id="A0A2M7AWT1"/>
<dbReference type="SMART" id="SM00257">
    <property type="entry name" value="LysM"/>
    <property type="match status" value="2"/>
</dbReference>
<dbReference type="InterPro" id="IPR007921">
    <property type="entry name" value="CHAP_dom"/>
</dbReference>